<dbReference type="InterPro" id="IPR023799">
    <property type="entry name" value="RbfA_dom_sf"/>
</dbReference>
<dbReference type="InterPro" id="IPR015946">
    <property type="entry name" value="KH_dom-like_a/b"/>
</dbReference>
<dbReference type="GO" id="GO:0043024">
    <property type="term" value="F:ribosomal small subunit binding"/>
    <property type="evidence" value="ECO:0007669"/>
    <property type="project" value="TreeGrafter"/>
</dbReference>
<dbReference type="InParanoid" id="C1EAK4"/>
<dbReference type="eggNOG" id="ENOG502QUZU">
    <property type="taxonomic scope" value="Eukaryota"/>
</dbReference>
<proteinExistence type="inferred from homology"/>
<dbReference type="PROSITE" id="PS01319">
    <property type="entry name" value="RBFA"/>
    <property type="match status" value="1"/>
</dbReference>
<dbReference type="SUPFAM" id="SSF89919">
    <property type="entry name" value="Ribosome-binding factor A, RbfA"/>
    <property type="match status" value="1"/>
</dbReference>
<reference evidence="1 2" key="1">
    <citation type="journal article" date="2009" name="Science">
        <title>Green evolution and dynamic adaptations revealed by genomes of the marine picoeukaryotes Micromonas.</title>
        <authorList>
            <person name="Worden A.Z."/>
            <person name="Lee J.H."/>
            <person name="Mock T."/>
            <person name="Rouze P."/>
            <person name="Simmons M.P."/>
            <person name="Aerts A.L."/>
            <person name="Allen A.E."/>
            <person name="Cuvelier M.L."/>
            <person name="Derelle E."/>
            <person name="Everett M.V."/>
            <person name="Foulon E."/>
            <person name="Grimwood J."/>
            <person name="Gundlach H."/>
            <person name="Henrissat B."/>
            <person name="Napoli C."/>
            <person name="McDonald S.M."/>
            <person name="Parker M.S."/>
            <person name="Rombauts S."/>
            <person name="Salamov A."/>
            <person name="Von Dassow P."/>
            <person name="Badger J.H."/>
            <person name="Coutinho P.M."/>
            <person name="Demir E."/>
            <person name="Dubchak I."/>
            <person name="Gentemann C."/>
            <person name="Eikrem W."/>
            <person name="Gready J.E."/>
            <person name="John U."/>
            <person name="Lanier W."/>
            <person name="Lindquist E.A."/>
            <person name="Lucas S."/>
            <person name="Mayer K.F."/>
            <person name="Moreau H."/>
            <person name="Not F."/>
            <person name="Otillar R."/>
            <person name="Panaud O."/>
            <person name="Pangilinan J."/>
            <person name="Paulsen I."/>
            <person name="Piegu B."/>
            <person name="Poliakov A."/>
            <person name="Robbens S."/>
            <person name="Schmutz J."/>
            <person name="Toulza E."/>
            <person name="Wyss T."/>
            <person name="Zelensky A."/>
            <person name="Zhou K."/>
            <person name="Armbrust E.V."/>
            <person name="Bhattacharya D."/>
            <person name="Goodenough U.W."/>
            <person name="Van de Peer Y."/>
            <person name="Grigoriev I.V."/>
        </authorList>
    </citation>
    <scope>NUCLEOTIDE SEQUENCE [LARGE SCALE GENOMIC DNA]</scope>
    <source>
        <strain evidence="2">RCC299 / NOUM17</strain>
    </source>
</reference>
<gene>
    <name evidence="1" type="ORF">MICPUN_101490</name>
</gene>
<keyword evidence="2" id="KW-1185">Reference proteome</keyword>
<dbReference type="GO" id="GO:0006364">
    <property type="term" value="P:rRNA processing"/>
    <property type="evidence" value="ECO:0007669"/>
    <property type="project" value="InterPro"/>
</dbReference>
<evidence type="ECO:0000313" key="1">
    <source>
        <dbReference type="EMBL" id="ACO64874.1"/>
    </source>
</evidence>
<dbReference type="OMA" id="STRMCAG"/>
<dbReference type="KEGG" id="mis:MICPUN_101490"/>
<protein>
    <recommendedName>
        <fullName evidence="3">Ribosome-binding factor A</fullName>
    </recommendedName>
</protein>
<dbReference type="GeneID" id="8245253"/>
<dbReference type="NCBIfam" id="TIGR00082">
    <property type="entry name" value="rbfA"/>
    <property type="match status" value="1"/>
</dbReference>
<accession>C1EAK4</accession>
<dbReference type="Gene3D" id="3.30.300.20">
    <property type="match status" value="1"/>
</dbReference>
<dbReference type="InterPro" id="IPR020053">
    <property type="entry name" value="Ribosome-bd_factorA_CS"/>
</dbReference>
<dbReference type="STRING" id="296587.C1EAK4"/>
<sequence>MAQSTRMCAGLRCNSMGSRAVGRSLGRAQVAKKTHAFIATSAAPLRVTCMANQRRVAKVQQQMRREISNMMQTDKKLRDMVYPEERMGVDNVMSCMVTVADVEVSGDLQVVKVFVSILGDERGKKNAINGLKKMEGYVRRNIGKRVSLRLTPDIRFVYDDSFERGQRVSSLLDELRVEREVREARGGGYTKSELLAVEDTITNPYGDEEDSDWIEDLDELIGEEEEEEEEEEEDIDIEAVWDELQKNAKIDD</sequence>
<dbReference type="EMBL" id="CP001328">
    <property type="protein sequence ID" value="ACO64874.1"/>
    <property type="molecule type" value="Genomic_DNA"/>
</dbReference>
<dbReference type="FunCoup" id="C1EAK4">
    <property type="interactions" value="326"/>
</dbReference>
<dbReference type="OrthoDB" id="2015319at2759"/>
<dbReference type="HAMAP" id="MF_00003">
    <property type="entry name" value="RbfA"/>
    <property type="match status" value="1"/>
</dbReference>
<dbReference type="Proteomes" id="UP000002009">
    <property type="component" value="Chromosome 7"/>
</dbReference>
<dbReference type="AlphaFoldDB" id="C1EAK4"/>
<evidence type="ECO:0000313" key="2">
    <source>
        <dbReference type="Proteomes" id="UP000002009"/>
    </source>
</evidence>
<dbReference type="Pfam" id="PF02033">
    <property type="entry name" value="RBFA"/>
    <property type="match status" value="1"/>
</dbReference>
<dbReference type="PANTHER" id="PTHR33515:SF1">
    <property type="entry name" value="RIBOSOME-BINDING FACTOR A, CHLOROPLASTIC-RELATED"/>
    <property type="match status" value="1"/>
</dbReference>
<dbReference type="InterPro" id="IPR000238">
    <property type="entry name" value="RbfA"/>
</dbReference>
<dbReference type="PANTHER" id="PTHR33515">
    <property type="entry name" value="RIBOSOME-BINDING FACTOR A, CHLOROPLASTIC-RELATED"/>
    <property type="match status" value="1"/>
</dbReference>
<evidence type="ECO:0008006" key="3">
    <source>
        <dbReference type="Google" id="ProtNLM"/>
    </source>
</evidence>
<dbReference type="RefSeq" id="XP_002503616.1">
    <property type="nucleotide sequence ID" value="XM_002503570.1"/>
</dbReference>
<organism evidence="1 2">
    <name type="scientific">Micromonas commoda (strain RCC299 / NOUM17 / CCMP2709)</name>
    <name type="common">Picoplanktonic green alga</name>
    <dbReference type="NCBI Taxonomy" id="296587"/>
    <lineage>
        <taxon>Eukaryota</taxon>
        <taxon>Viridiplantae</taxon>
        <taxon>Chlorophyta</taxon>
        <taxon>Mamiellophyceae</taxon>
        <taxon>Mamiellales</taxon>
        <taxon>Mamiellaceae</taxon>
        <taxon>Micromonas</taxon>
    </lineage>
</organism>
<name>C1EAK4_MICCC</name>